<evidence type="ECO:0000313" key="1">
    <source>
        <dbReference type="EMBL" id="EGC01256.1"/>
    </source>
</evidence>
<name>E9SHQ2_RUMAL</name>
<keyword evidence="2" id="KW-1185">Reference proteome</keyword>
<reference evidence="1 2" key="1">
    <citation type="submission" date="2011-02" db="EMBL/GenBank/DDBJ databases">
        <authorList>
            <person name="Nelson K.E."/>
            <person name="Sutton G."/>
            <person name="Torralba M."/>
            <person name="Durkin S."/>
            <person name="Harkins D."/>
            <person name="Montgomery R."/>
            <person name="Ziemer C."/>
            <person name="Klaassens E."/>
            <person name="Ocuiv P."/>
            <person name="Morrison M."/>
        </authorList>
    </citation>
    <scope>NUCLEOTIDE SEQUENCE [LARGE SCALE GENOMIC DNA]</scope>
    <source>
        <strain evidence="1 2">8</strain>
    </source>
</reference>
<dbReference type="AlphaFoldDB" id="E9SHQ2"/>
<comment type="caution">
    <text evidence="1">The sequence shown here is derived from an EMBL/GenBank/DDBJ whole genome shotgun (WGS) entry which is preliminary data.</text>
</comment>
<accession>E9SHQ2</accession>
<dbReference type="STRING" id="246199.CUS_7002"/>
<dbReference type="RefSeq" id="WP_002853454.1">
    <property type="nucleotide sequence ID" value="NZ_ADKM02000134.1"/>
</dbReference>
<dbReference type="OrthoDB" id="1494005at2"/>
<proteinExistence type="predicted"/>
<dbReference type="EMBL" id="ADKM02000134">
    <property type="protein sequence ID" value="EGC01256.1"/>
    <property type="molecule type" value="Genomic_DNA"/>
</dbReference>
<dbReference type="eggNOG" id="ENOG50305TK">
    <property type="taxonomic scope" value="Bacteria"/>
</dbReference>
<dbReference type="Proteomes" id="UP000004259">
    <property type="component" value="Unassembled WGS sequence"/>
</dbReference>
<sequence>MSWREINTQSDIDDFMEKNGSLHDSVIVSVNYVSGCHNTDGDMMIVSAPDNALLLTVDSGWLGRIEMLFSGVVYHAVQGYCERSSSEIHECVLEFRTDLMGKTRDDRLIVWTDFRQLNDLENFGIDLKKANDSFVIARSLRWRYAEESDEMDCIDEDYNRFL</sequence>
<evidence type="ECO:0000313" key="2">
    <source>
        <dbReference type="Proteomes" id="UP000004259"/>
    </source>
</evidence>
<organism evidence="1 2">
    <name type="scientific">Ruminococcus albus 8</name>
    <dbReference type="NCBI Taxonomy" id="246199"/>
    <lineage>
        <taxon>Bacteria</taxon>
        <taxon>Bacillati</taxon>
        <taxon>Bacillota</taxon>
        <taxon>Clostridia</taxon>
        <taxon>Eubacteriales</taxon>
        <taxon>Oscillospiraceae</taxon>
        <taxon>Ruminococcus</taxon>
    </lineage>
</organism>
<gene>
    <name evidence="1" type="ORF">CUS_7002</name>
</gene>
<protein>
    <submittedName>
        <fullName evidence="1">Uncharacterized protein</fullName>
    </submittedName>
</protein>